<feature type="transmembrane region" description="Helical" evidence="1">
    <location>
        <begin position="111"/>
        <end position="128"/>
    </location>
</feature>
<feature type="transmembrane region" description="Helical" evidence="1">
    <location>
        <begin position="204"/>
        <end position="224"/>
    </location>
</feature>
<dbReference type="Pfam" id="PF07786">
    <property type="entry name" value="HGSNAT_cat"/>
    <property type="match status" value="1"/>
</dbReference>
<feature type="transmembrane region" description="Helical" evidence="1">
    <location>
        <begin position="236"/>
        <end position="253"/>
    </location>
</feature>
<protein>
    <recommendedName>
        <fullName evidence="2">Heparan-alpha-glucosaminide N-acetyltransferase catalytic domain-containing protein</fullName>
    </recommendedName>
</protein>
<evidence type="ECO:0000259" key="2">
    <source>
        <dbReference type="Pfam" id="PF07786"/>
    </source>
</evidence>
<dbReference type="STRING" id="709986.Deima_1072"/>
<feature type="domain" description="Heparan-alpha-glucosaminide N-acetyltransferase catalytic" evidence="2">
    <location>
        <begin position="27"/>
        <end position="230"/>
    </location>
</feature>
<evidence type="ECO:0000313" key="4">
    <source>
        <dbReference type="Proteomes" id="UP000008635"/>
    </source>
</evidence>
<accession>E8U6N6</accession>
<keyword evidence="4" id="KW-1185">Reference proteome</keyword>
<feature type="transmembrane region" description="Helical" evidence="1">
    <location>
        <begin position="303"/>
        <end position="324"/>
    </location>
</feature>
<name>E8U6N6_DEIML</name>
<keyword evidence="1" id="KW-0812">Transmembrane</keyword>
<dbReference type="PANTHER" id="PTHR31061:SF24">
    <property type="entry name" value="LD22376P"/>
    <property type="match status" value="1"/>
</dbReference>
<organism evidence="3 4">
    <name type="scientific">Deinococcus maricopensis (strain DSM 21211 / LMG 22137 / NRRL B-23946 / LB-34)</name>
    <dbReference type="NCBI Taxonomy" id="709986"/>
    <lineage>
        <taxon>Bacteria</taxon>
        <taxon>Thermotogati</taxon>
        <taxon>Deinococcota</taxon>
        <taxon>Deinococci</taxon>
        <taxon>Deinococcales</taxon>
        <taxon>Deinococcaceae</taxon>
        <taxon>Deinococcus</taxon>
    </lineage>
</organism>
<dbReference type="AlphaFoldDB" id="E8U6N6"/>
<keyword evidence="1" id="KW-1133">Transmembrane helix</keyword>
<feature type="transmembrane region" description="Helical" evidence="1">
    <location>
        <begin position="134"/>
        <end position="151"/>
    </location>
</feature>
<reference evidence="4" key="2">
    <citation type="submission" date="2011-01" db="EMBL/GenBank/DDBJ databases">
        <title>The complete genome of Deinococcus maricopensis DSM 21211.</title>
        <authorList>
            <consortium name="US DOE Joint Genome Institute (JGI-PGF)"/>
            <person name="Lucas S."/>
            <person name="Copeland A."/>
            <person name="Lapidus A."/>
            <person name="Goodwin L."/>
            <person name="Pitluck S."/>
            <person name="Kyrpides N."/>
            <person name="Mavromatis K."/>
            <person name="Pagani I."/>
            <person name="Ivanova N."/>
            <person name="Ovchinnikova G."/>
            <person name="Zeytun A."/>
            <person name="Detter J.C."/>
            <person name="Han C."/>
            <person name="Land M."/>
            <person name="Hauser L."/>
            <person name="Markowitz V."/>
            <person name="Cheng J.-F."/>
            <person name="Hugenholtz P."/>
            <person name="Woyke T."/>
            <person name="Wu D."/>
            <person name="Pukall R."/>
            <person name="Gehrich-Schroeter G."/>
            <person name="Brambilla E."/>
            <person name="Klenk H.-P."/>
            <person name="Eisen J.A."/>
        </authorList>
    </citation>
    <scope>NUCLEOTIDE SEQUENCE [LARGE SCALE GENOMIC DNA]</scope>
    <source>
        <strain evidence="4">DSM 21211 / LMG 22137 / NRRL B-23946 / LB-34</strain>
    </source>
</reference>
<dbReference type="Proteomes" id="UP000008635">
    <property type="component" value="Chromosome"/>
</dbReference>
<feature type="transmembrane region" description="Helical" evidence="1">
    <location>
        <begin position="158"/>
        <end position="184"/>
    </location>
</feature>
<dbReference type="EMBL" id="CP002454">
    <property type="protein sequence ID" value="ADV66725.1"/>
    <property type="molecule type" value="Genomic_DNA"/>
</dbReference>
<dbReference type="eggNOG" id="COG4299">
    <property type="taxonomic scope" value="Bacteria"/>
</dbReference>
<reference evidence="3 4" key="1">
    <citation type="journal article" date="2011" name="Stand. Genomic Sci.">
        <title>Complete genome sequence of Deinococcus maricopensis type strain (LB-34).</title>
        <authorList>
            <person name="Pukall R."/>
            <person name="Zeytun A."/>
            <person name="Lucas S."/>
            <person name="Lapidus A."/>
            <person name="Hammon N."/>
            <person name="Deshpande S."/>
            <person name="Nolan M."/>
            <person name="Cheng J.F."/>
            <person name="Pitluck S."/>
            <person name="Liolios K."/>
            <person name="Pagani I."/>
            <person name="Mikhailova N."/>
            <person name="Ivanova N."/>
            <person name="Mavromatis K."/>
            <person name="Pati A."/>
            <person name="Tapia R."/>
            <person name="Han C."/>
            <person name="Goodwin L."/>
            <person name="Chen A."/>
            <person name="Palaniappan K."/>
            <person name="Land M."/>
            <person name="Hauser L."/>
            <person name="Chang Y.J."/>
            <person name="Jeffries C.D."/>
            <person name="Brambilla E.M."/>
            <person name="Rohde M."/>
            <person name="Goker M."/>
            <person name="Detter J.C."/>
            <person name="Woyke T."/>
            <person name="Bristow J."/>
            <person name="Eisen J.A."/>
            <person name="Markowitz V."/>
            <person name="Hugenholtz P."/>
            <person name="Kyrpides N.C."/>
            <person name="Klenk H.P."/>
        </authorList>
    </citation>
    <scope>NUCLEOTIDE SEQUENCE [LARGE SCALE GENOMIC DNA]</scope>
    <source>
        <strain evidence="4">DSM 21211 / LMG 22137 / NRRL B-23946 / LB-34</strain>
    </source>
</reference>
<evidence type="ECO:0000256" key="1">
    <source>
        <dbReference type="SAM" id="Phobius"/>
    </source>
</evidence>
<feature type="transmembrane region" description="Helical" evidence="1">
    <location>
        <begin position="33"/>
        <end position="52"/>
    </location>
</feature>
<keyword evidence="1" id="KW-0472">Membrane</keyword>
<dbReference type="RefSeq" id="WP_013556230.1">
    <property type="nucleotide sequence ID" value="NC_014958.1"/>
</dbReference>
<dbReference type="InterPro" id="IPR012429">
    <property type="entry name" value="HGSNAT_cat"/>
</dbReference>
<dbReference type="PANTHER" id="PTHR31061">
    <property type="entry name" value="LD22376P"/>
    <property type="match status" value="1"/>
</dbReference>
<feature type="transmembrane region" description="Helical" evidence="1">
    <location>
        <begin position="72"/>
        <end position="90"/>
    </location>
</feature>
<proteinExistence type="predicted"/>
<evidence type="ECO:0000313" key="3">
    <source>
        <dbReference type="EMBL" id="ADV66725.1"/>
    </source>
</evidence>
<dbReference type="KEGG" id="dmr:Deima_1072"/>
<feature type="transmembrane region" description="Helical" evidence="1">
    <location>
        <begin position="265"/>
        <end position="283"/>
    </location>
</feature>
<gene>
    <name evidence="3" type="ordered locus">Deima_1072</name>
</gene>
<feature type="transmembrane region" description="Helical" evidence="1">
    <location>
        <begin position="344"/>
        <end position="368"/>
    </location>
</feature>
<sequence length="376" mass="39827">MAAPTFQPDTPAAPTAAVVPQVARGARLAALDAWRGLTVLLMLLVNNVALDWRTPKELMHAPWGGGATLADLVFPWFLFCAGTALPFSLASARRAGVRGWALVRKLLTRTVLLYLVGVVLVSAVAHRLTFGLGVLQLIALASLLGAAGAQLRVGARMVLAAALLVGYAAVLLLTPVPGVGAGVLEETRNAVQYLNQTFLAPLGVRGLLSVLPTGALVLLGSVAGEWARRTDGVPRLLALGAALSALGFAWGAFMPINKPLWTPPYILLGAGLGTLGLLACLLVERGGRGRSLTPLVAAGRNALLAYVAPILVKTWVLQGWQVRWTGRDASMQDALLGLARGHLGLWWGGWLYTLGYVGAVWVGLWWLYRRGVTWKL</sequence>
<dbReference type="HOGENOM" id="CLU_029171_4_0_0"/>